<keyword evidence="5 7" id="KW-0472">Membrane</keyword>
<dbReference type="GO" id="GO:0004713">
    <property type="term" value="F:protein tyrosine kinase activity"/>
    <property type="evidence" value="ECO:0007669"/>
    <property type="project" value="TreeGrafter"/>
</dbReference>
<name>A0A538UBX1_UNCEI</name>
<keyword evidence="6" id="KW-0175">Coiled coil</keyword>
<evidence type="ECO:0000313" key="10">
    <source>
        <dbReference type="EMBL" id="TMQ73350.1"/>
    </source>
</evidence>
<proteinExistence type="predicted"/>
<feature type="transmembrane region" description="Helical" evidence="7">
    <location>
        <begin position="321"/>
        <end position="341"/>
    </location>
</feature>
<dbReference type="Pfam" id="PF13807">
    <property type="entry name" value="GNVR"/>
    <property type="match status" value="1"/>
</dbReference>
<dbReference type="EMBL" id="VBPA01000008">
    <property type="protein sequence ID" value="TMQ73350.1"/>
    <property type="molecule type" value="Genomic_DNA"/>
</dbReference>
<evidence type="ECO:0000259" key="8">
    <source>
        <dbReference type="Pfam" id="PF02706"/>
    </source>
</evidence>
<keyword evidence="4 7" id="KW-1133">Transmembrane helix</keyword>
<keyword evidence="2" id="KW-1003">Cell membrane</keyword>
<evidence type="ECO:0000256" key="7">
    <source>
        <dbReference type="SAM" id="Phobius"/>
    </source>
</evidence>
<feature type="domain" description="Tyrosine-protein kinase G-rich" evidence="9">
    <location>
        <begin position="267"/>
        <end position="343"/>
    </location>
</feature>
<evidence type="ECO:0000256" key="1">
    <source>
        <dbReference type="ARBA" id="ARBA00004651"/>
    </source>
</evidence>
<comment type="caution">
    <text evidence="10">The sequence shown here is derived from an EMBL/GenBank/DDBJ whole genome shotgun (WGS) entry which is preliminary data.</text>
</comment>
<protein>
    <recommendedName>
        <fullName evidence="12">Polysaccharide chain length determinant N-terminal domain-containing protein</fullName>
    </recommendedName>
</protein>
<dbReference type="PANTHER" id="PTHR32309:SF13">
    <property type="entry name" value="FERRIC ENTEROBACTIN TRANSPORT PROTEIN FEPE"/>
    <property type="match status" value="1"/>
</dbReference>
<feature type="domain" description="Polysaccharide chain length determinant N-terminal" evidence="8">
    <location>
        <begin position="4"/>
        <end position="99"/>
    </location>
</feature>
<evidence type="ECO:0000256" key="6">
    <source>
        <dbReference type="SAM" id="Coils"/>
    </source>
</evidence>
<evidence type="ECO:0000313" key="11">
    <source>
        <dbReference type="Proteomes" id="UP000319836"/>
    </source>
</evidence>
<reference evidence="10 11" key="1">
    <citation type="journal article" date="2019" name="Nat. Microbiol.">
        <title>Mediterranean grassland soil C-N compound turnover is dependent on rainfall and depth, and is mediated by genomically divergent microorganisms.</title>
        <authorList>
            <person name="Diamond S."/>
            <person name="Andeer P.F."/>
            <person name="Li Z."/>
            <person name="Crits-Christoph A."/>
            <person name="Burstein D."/>
            <person name="Anantharaman K."/>
            <person name="Lane K.R."/>
            <person name="Thomas B.C."/>
            <person name="Pan C."/>
            <person name="Northen T.R."/>
            <person name="Banfield J.F."/>
        </authorList>
    </citation>
    <scope>NUCLEOTIDE SEQUENCE [LARGE SCALE GENOMIC DNA]</scope>
    <source>
        <strain evidence="10">WS_10</strain>
    </source>
</reference>
<evidence type="ECO:0000256" key="5">
    <source>
        <dbReference type="ARBA" id="ARBA00023136"/>
    </source>
</evidence>
<keyword evidence="3 7" id="KW-0812">Transmembrane</keyword>
<dbReference type="PANTHER" id="PTHR32309">
    <property type="entry name" value="TYROSINE-PROTEIN KINASE"/>
    <property type="match status" value="1"/>
</dbReference>
<dbReference type="GO" id="GO:0005886">
    <property type="term" value="C:plasma membrane"/>
    <property type="evidence" value="ECO:0007669"/>
    <property type="project" value="UniProtKB-SubCell"/>
</dbReference>
<dbReference type="InterPro" id="IPR050445">
    <property type="entry name" value="Bact_polysacc_biosynth/exp"/>
</dbReference>
<dbReference type="InterPro" id="IPR003856">
    <property type="entry name" value="LPS_length_determ_N"/>
</dbReference>
<dbReference type="InterPro" id="IPR032807">
    <property type="entry name" value="GNVR"/>
</dbReference>
<evidence type="ECO:0008006" key="12">
    <source>
        <dbReference type="Google" id="ProtNLM"/>
    </source>
</evidence>
<dbReference type="AlphaFoldDB" id="A0A538UBX1"/>
<dbReference type="Proteomes" id="UP000319836">
    <property type="component" value="Unassembled WGS sequence"/>
</dbReference>
<accession>A0A538UBX1</accession>
<evidence type="ECO:0000259" key="9">
    <source>
        <dbReference type="Pfam" id="PF13807"/>
    </source>
</evidence>
<gene>
    <name evidence="10" type="ORF">E6K80_00310</name>
</gene>
<comment type="subcellular location">
    <subcellularLocation>
        <location evidence="1">Cell membrane</location>
        <topology evidence="1">Multi-pass membrane protein</topology>
    </subcellularLocation>
</comment>
<organism evidence="10 11">
    <name type="scientific">Eiseniibacteriota bacterium</name>
    <dbReference type="NCBI Taxonomy" id="2212470"/>
    <lineage>
        <taxon>Bacteria</taxon>
        <taxon>Candidatus Eiseniibacteriota</taxon>
    </lineage>
</organism>
<evidence type="ECO:0000256" key="2">
    <source>
        <dbReference type="ARBA" id="ARBA00022475"/>
    </source>
</evidence>
<dbReference type="Pfam" id="PF02706">
    <property type="entry name" value="Wzz"/>
    <property type="match status" value="1"/>
</dbReference>
<feature type="transmembrane region" description="Helical" evidence="7">
    <location>
        <begin position="21"/>
        <end position="43"/>
    </location>
</feature>
<evidence type="ECO:0000256" key="3">
    <source>
        <dbReference type="ARBA" id="ARBA00022692"/>
    </source>
</evidence>
<feature type="coiled-coil region" evidence="6">
    <location>
        <begin position="173"/>
        <end position="200"/>
    </location>
</feature>
<evidence type="ECO:0000256" key="4">
    <source>
        <dbReference type="ARBA" id="ARBA00022989"/>
    </source>
</evidence>
<sequence>MDQTVSLGGLWDRVWARRRPIATLVISATVIVGVIAFILPPWFQADAEILPPAEEDSGIGIASLLRGAGVPGLKIPTEVTPGEVFLVILESRRIGEQIVDRFDLKRLYRKKFMTDALKELHEHARFKLTMAGTIQISVEDRDRQRAANMANAYVEFLDKFNRQARMTRGRRTRMFVEQRLAETKQELAESEQRLTQYQAAHKAVVLTPGISSAVEEEARLYARRIALQVRLGVVTSYSQGGEEELQIRQELAQIDRQMGALPETGLELARLTRDVTAQEQVFALLTAQYEEARITEARDVMTVDVLDVAVPPERKVKPRRITMMASAFILSLALGAGLAVLREKERSRPIMRAVAGD</sequence>